<name>A0ABP6RAH3_9MICC</name>
<dbReference type="InterPro" id="IPR023214">
    <property type="entry name" value="HAD_sf"/>
</dbReference>
<dbReference type="RefSeq" id="WP_344718005.1">
    <property type="nucleotide sequence ID" value="NZ_BAAAYG010000003.1"/>
</dbReference>
<dbReference type="SUPFAM" id="SSF56784">
    <property type="entry name" value="HAD-like"/>
    <property type="match status" value="1"/>
</dbReference>
<proteinExistence type="predicted"/>
<evidence type="ECO:0000313" key="1">
    <source>
        <dbReference type="EMBL" id="GAA3280964.1"/>
    </source>
</evidence>
<dbReference type="Gene3D" id="3.40.50.1000">
    <property type="entry name" value="HAD superfamily/HAD-like"/>
    <property type="match status" value="1"/>
</dbReference>
<protein>
    <submittedName>
        <fullName evidence="1">Uncharacterized protein</fullName>
    </submittedName>
</protein>
<sequence>MTTTPAGSPATPRQKLLLLDFDGTVCLGDDPVLHYAAQVDALLAERGRTAHDDGGVRAVVAGALAAGDLQVPAPPEGTPAQDGYQLVQRLGRARGLSAEETGVAFRAGREALLAVGLQRSDVHAPAGLAALLAEIRPAAAVVLVTNSPATAFAPWLEALGLTGAFDAVVNDAGKPAGLPAALEAALEEARRGAGVEHIAETQVLSIGDIWENDLAPVAARGGTTVLIDRFAAGIGSPDHRVPDLAAAAPILRDWAAAPDADV</sequence>
<reference evidence="2" key="1">
    <citation type="journal article" date="2019" name="Int. J. Syst. Evol. Microbiol.">
        <title>The Global Catalogue of Microorganisms (GCM) 10K type strain sequencing project: providing services to taxonomists for standard genome sequencing and annotation.</title>
        <authorList>
            <consortium name="The Broad Institute Genomics Platform"/>
            <consortium name="The Broad Institute Genome Sequencing Center for Infectious Disease"/>
            <person name="Wu L."/>
            <person name="Ma J."/>
        </authorList>
    </citation>
    <scope>NUCLEOTIDE SEQUENCE [LARGE SCALE GENOMIC DNA]</scope>
    <source>
        <strain evidence="2">JCM 11483</strain>
    </source>
</reference>
<dbReference type="EMBL" id="BAAAYG010000003">
    <property type="protein sequence ID" value="GAA3280964.1"/>
    <property type="molecule type" value="Genomic_DNA"/>
</dbReference>
<dbReference type="Proteomes" id="UP001501736">
    <property type="component" value="Unassembled WGS sequence"/>
</dbReference>
<accession>A0ABP6RAH3</accession>
<keyword evidence="2" id="KW-1185">Reference proteome</keyword>
<dbReference type="Pfam" id="PF00702">
    <property type="entry name" value="Hydrolase"/>
    <property type="match status" value="1"/>
</dbReference>
<organism evidence="1 2">
    <name type="scientific">Nesterenkonia halobia</name>
    <dbReference type="NCBI Taxonomy" id="37922"/>
    <lineage>
        <taxon>Bacteria</taxon>
        <taxon>Bacillati</taxon>
        <taxon>Actinomycetota</taxon>
        <taxon>Actinomycetes</taxon>
        <taxon>Micrococcales</taxon>
        <taxon>Micrococcaceae</taxon>
        <taxon>Nesterenkonia</taxon>
    </lineage>
</organism>
<gene>
    <name evidence="1" type="ORF">GCM10020260_05830</name>
</gene>
<comment type="caution">
    <text evidence="1">The sequence shown here is derived from an EMBL/GenBank/DDBJ whole genome shotgun (WGS) entry which is preliminary data.</text>
</comment>
<evidence type="ECO:0000313" key="2">
    <source>
        <dbReference type="Proteomes" id="UP001501736"/>
    </source>
</evidence>
<dbReference type="InterPro" id="IPR036412">
    <property type="entry name" value="HAD-like_sf"/>
</dbReference>